<dbReference type="SUPFAM" id="SSF57362">
    <property type="entry name" value="BPTI-like"/>
    <property type="match status" value="1"/>
</dbReference>
<dbReference type="OrthoDB" id="6771446at2759"/>
<dbReference type="Pfam" id="PF00014">
    <property type="entry name" value="Kunitz_BPTI"/>
    <property type="match status" value="1"/>
</dbReference>
<feature type="chain" id="PRO_5040324677" description="BPTI/Kunitz inhibitor domain-containing protein" evidence="1">
    <location>
        <begin position="23"/>
        <end position="116"/>
    </location>
</feature>
<dbReference type="EMBL" id="OU900094">
    <property type="protein sequence ID" value="CAG9853555.1"/>
    <property type="molecule type" value="Genomic_DNA"/>
</dbReference>
<dbReference type="GO" id="GO:0004867">
    <property type="term" value="F:serine-type endopeptidase inhibitor activity"/>
    <property type="evidence" value="ECO:0007669"/>
    <property type="project" value="InterPro"/>
</dbReference>
<dbReference type="InterPro" id="IPR036880">
    <property type="entry name" value="Kunitz_BPTI_sf"/>
</dbReference>
<sequence length="116" mass="13811">MANFSLVFSFFLILVLGNFVFAHHHHHHDDYEYDHFDRKDCFSAAEYKTCRKKYPVWTWDYRYEDCVLDITGGCGETANAFTSKHECRRIAEPVCADLNIYLEKQGHHHHGHHHHH</sequence>
<accession>A0A9N9TE17</accession>
<dbReference type="SMART" id="SM00131">
    <property type="entry name" value="KU"/>
    <property type="match status" value="1"/>
</dbReference>
<evidence type="ECO:0000259" key="2">
    <source>
        <dbReference type="SMART" id="SM00131"/>
    </source>
</evidence>
<evidence type="ECO:0000313" key="3">
    <source>
        <dbReference type="EMBL" id="CAG9853555.1"/>
    </source>
</evidence>
<feature type="domain" description="BPTI/Kunitz inhibitor" evidence="2">
    <location>
        <begin position="39"/>
        <end position="92"/>
    </location>
</feature>
<organism evidence="3 4">
    <name type="scientific">Phyllotreta striolata</name>
    <name type="common">Striped flea beetle</name>
    <name type="synonym">Crioceris striolata</name>
    <dbReference type="NCBI Taxonomy" id="444603"/>
    <lineage>
        <taxon>Eukaryota</taxon>
        <taxon>Metazoa</taxon>
        <taxon>Ecdysozoa</taxon>
        <taxon>Arthropoda</taxon>
        <taxon>Hexapoda</taxon>
        <taxon>Insecta</taxon>
        <taxon>Pterygota</taxon>
        <taxon>Neoptera</taxon>
        <taxon>Endopterygota</taxon>
        <taxon>Coleoptera</taxon>
        <taxon>Polyphaga</taxon>
        <taxon>Cucujiformia</taxon>
        <taxon>Chrysomeloidea</taxon>
        <taxon>Chrysomelidae</taxon>
        <taxon>Galerucinae</taxon>
        <taxon>Alticini</taxon>
        <taxon>Phyllotreta</taxon>
    </lineage>
</organism>
<dbReference type="Gene3D" id="4.10.410.10">
    <property type="entry name" value="Pancreatic trypsin inhibitor Kunitz domain"/>
    <property type="match status" value="1"/>
</dbReference>
<dbReference type="InterPro" id="IPR002223">
    <property type="entry name" value="Kunitz_BPTI"/>
</dbReference>
<keyword evidence="1" id="KW-0732">Signal</keyword>
<keyword evidence="4" id="KW-1185">Reference proteome</keyword>
<name>A0A9N9TE17_PHYSR</name>
<reference evidence="3" key="1">
    <citation type="submission" date="2022-01" db="EMBL/GenBank/DDBJ databases">
        <authorList>
            <person name="King R."/>
        </authorList>
    </citation>
    <scope>NUCLEOTIDE SEQUENCE</scope>
</reference>
<feature type="signal peptide" evidence="1">
    <location>
        <begin position="1"/>
        <end position="22"/>
    </location>
</feature>
<gene>
    <name evidence="3" type="ORF">PHYEVI_LOCUS30</name>
</gene>
<evidence type="ECO:0000313" key="4">
    <source>
        <dbReference type="Proteomes" id="UP001153712"/>
    </source>
</evidence>
<protein>
    <recommendedName>
        <fullName evidence="2">BPTI/Kunitz inhibitor domain-containing protein</fullName>
    </recommendedName>
</protein>
<dbReference type="Proteomes" id="UP001153712">
    <property type="component" value="Chromosome 1"/>
</dbReference>
<dbReference type="AlphaFoldDB" id="A0A9N9TE17"/>
<evidence type="ECO:0000256" key="1">
    <source>
        <dbReference type="SAM" id="SignalP"/>
    </source>
</evidence>
<proteinExistence type="predicted"/>